<organism evidence="6 7">
    <name type="scientific">Brockia lithotrophica</name>
    <dbReference type="NCBI Taxonomy" id="933949"/>
    <lineage>
        <taxon>Bacteria</taxon>
        <taxon>Bacillati</taxon>
        <taxon>Bacillota</taxon>
        <taxon>Bacilli</taxon>
        <taxon>Bacillales</taxon>
        <taxon>Bacillales Family X. Incertae Sedis</taxon>
        <taxon>Brockia</taxon>
    </lineage>
</organism>
<keyword evidence="1 4" id="KW-0663">Pyridoxal phosphate</keyword>
<dbReference type="Gene3D" id="3.40.640.10">
    <property type="entry name" value="Type I PLP-dependent aspartate aminotransferase-like (Major domain)"/>
    <property type="match status" value="1"/>
</dbReference>
<dbReference type="Pfam" id="PF01041">
    <property type="entry name" value="DegT_DnrJ_EryC1"/>
    <property type="match status" value="1"/>
</dbReference>
<dbReference type="PIRSF" id="PIRSF000390">
    <property type="entry name" value="PLP_StrS"/>
    <property type="match status" value="1"/>
</dbReference>
<dbReference type="Proteomes" id="UP000244016">
    <property type="component" value="Unassembled WGS sequence"/>
</dbReference>
<dbReference type="GO" id="GO:0000271">
    <property type="term" value="P:polysaccharide biosynthetic process"/>
    <property type="evidence" value="ECO:0007669"/>
    <property type="project" value="TreeGrafter"/>
</dbReference>
<feature type="modified residue" description="N6-(pyridoxal phosphate)lysine" evidence="4">
    <location>
        <position position="189"/>
    </location>
</feature>
<dbReference type="InterPro" id="IPR015422">
    <property type="entry name" value="PyrdxlP-dep_Trfase_small"/>
</dbReference>
<gene>
    <name evidence="6" type="ORF">BLITH_0023</name>
</gene>
<evidence type="ECO:0000256" key="2">
    <source>
        <dbReference type="ARBA" id="ARBA00037999"/>
    </source>
</evidence>
<sequence length="370" mass="40416">MAHSKIPILDLAPEVEELWEELQAAIVRVLRSGQFILGPEVEAFEREVAEYLGVKHAIGVNSGTDALVLSLRALGIGPGDEVITTPFTFFATAEAIHLVGATPVFVDIDPESFNLDPNRIEEAITPRTRAILPVHLYGRPADMDAILAIARAHGLKVIEDTAQAFGAVVGGKKAGTLGDVGAFSFFPSKNLGAYGDGGLVATDDDEVAERVRMLRAHGSRRKYVNEMIGYNSRLDALQAAILRIKLPHIDRWNAARRLVARRYNALLEGIPGIVIPDVQEGYVFHQYTIRVLGGKRDAVRRFLADRGIATMVYYPVPLHRLPVYATPSGEFPEAERAASEVLSLPIWPKLPPSTLHEVAHAVREAIGYEG</sequence>
<dbReference type="PANTHER" id="PTHR30244">
    <property type="entry name" value="TRANSAMINASE"/>
    <property type="match status" value="1"/>
</dbReference>
<proteinExistence type="inferred from homology"/>
<dbReference type="Gene3D" id="3.90.1150.10">
    <property type="entry name" value="Aspartate Aminotransferase, domain 1"/>
    <property type="match status" value="1"/>
</dbReference>
<reference evidence="6 7" key="1">
    <citation type="submission" date="2017-08" db="EMBL/GenBank/DDBJ databases">
        <title>Burning lignite coal seam in the remote Altai Mountains harbors a hydrogen-driven thermophilic microbial community.</title>
        <authorList>
            <person name="Kadnikov V.V."/>
            <person name="Mardanov A.V."/>
            <person name="Ivasenko D."/>
            <person name="Beletsky A.V."/>
            <person name="Karnachuk O.V."/>
            <person name="Ravin N.V."/>
        </authorList>
    </citation>
    <scope>NUCLEOTIDE SEQUENCE [LARGE SCALE GENOMIC DNA]</scope>
    <source>
        <strain evidence="6">AL31</strain>
    </source>
</reference>
<evidence type="ECO:0000256" key="3">
    <source>
        <dbReference type="PIRSR" id="PIRSR000390-1"/>
    </source>
</evidence>
<dbReference type="AlphaFoldDB" id="A0A2T5G4S6"/>
<dbReference type="PANTHER" id="PTHR30244:SF36">
    <property type="entry name" value="3-OXO-GLUCOSE-6-PHOSPHATE:GLUTAMATE AMINOTRANSFERASE"/>
    <property type="match status" value="1"/>
</dbReference>
<dbReference type="InterPro" id="IPR015421">
    <property type="entry name" value="PyrdxlP-dep_Trfase_major"/>
</dbReference>
<accession>A0A2T5G4S6</accession>
<evidence type="ECO:0000256" key="1">
    <source>
        <dbReference type="ARBA" id="ARBA00022898"/>
    </source>
</evidence>
<feature type="active site" description="Proton acceptor" evidence="3">
    <location>
        <position position="189"/>
    </location>
</feature>
<dbReference type="EMBL" id="PEBW01000006">
    <property type="protein sequence ID" value="PTQ51197.1"/>
    <property type="molecule type" value="Genomic_DNA"/>
</dbReference>
<dbReference type="SUPFAM" id="SSF53383">
    <property type="entry name" value="PLP-dependent transferases"/>
    <property type="match status" value="1"/>
</dbReference>
<dbReference type="CDD" id="cd00616">
    <property type="entry name" value="AHBA_syn"/>
    <property type="match status" value="1"/>
</dbReference>
<name>A0A2T5G4S6_9BACL</name>
<evidence type="ECO:0000256" key="5">
    <source>
        <dbReference type="RuleBase" id="RU004508"/>
    </source>
</evidence>
<dbReference type="GO" id="GO:0030170">
    <property type="term" value="F:pyridoxal phosphate binding"/>
    <property type="evidence" value="ECO:0007669"/>
    <property type="project" value="UniProtKB-ARBA"/>
</dbReference>
<evidence type="ECO:0000313" key="7">
    <source>
        <dbReference type="Proteomes" id="UP000244016"/>
    </source>
</evidence>
<protein>
    <submittedName>
        <fullName evidence="6">Pleiotropic regulatory protein</fullName>
    </submittedName>
</protein>
<dbReference type="GO" id="GO:0008483">
    <property type="term" value="F:transaminase activity"/>
    <property type="evidence" value="ECO:0007669"/>
    <property type="project" value="TreeGrafter"/>
</dbReference>
<comment type="caution">
    <text evidence="6">The sequence shown here is derived from an EMBL/GenBank/DDBJ whole genome shotgun (WGS) entry which is preliminary data.</text>
</comment>
<dbReference type="InterPro" id="IPR015424">
    <property type="entry name" value="PyrdxlP-dep_Trfase"/>
</dbReference>
<dbReference type="FunFam" id="3.40.640.10:FF:000089">
    <property type="entry name" value="Aminotransferase, DegT/DnrJ/EryC1/StrS family"/>
    <property type="match status" value="1"/>
</dbReference>
<comment type="similarity">
    <text evidence="2 5">Belongs to the DegT/DnrJ/EryC1 family.</text>
</comment>
<dbReference type="InterPro" id="IPR000653">
    <property type="entry name" value="DegT/StrS_aminotransferase"/>
</dbReference>
<evidence type="ECO:0000256" key="4">
    <source>
        <dbReference type="PIRSR" id="PIRSR000390-2"/>
    </source>
</evidence>
<evidence type="ECO:0000313" key="6">
    <source>
        <dbReference type="EMBL" id="PTQ51197.1"/>
    </source>
</evidence>